<evidence type="ECO:0000313" key="6">
    <source>
        <dbReference type="Proteomes" id="UP000197058"/>
    </source>
</evidence>
<reference evidence="6" key="1">
    <citation type="submission" date="2017-06" db="EMBL/GenBank/DDBJ databases">
        <title>FDA dAtabase for Regulatory Grade micrObial Sequences (FDA-ARGOS): Supporting development and validation of Infectious Disease Dx tests.</title>
        <authorList>
            <person name="Campos J."/>
            <person name="Goldberg B."/>
            <person name="Tallon L."/>
            <person name="Sadzewicz L."/>
            <person name="Sengamalay N."/>
            <person name="Ott S."/>
            <person name="Godinez A."/>
            <person name="Nagaraj S."/>
            <person name="Vavikolanu K."/>
            <person name="Vyas G."/>
            <person name="Nadendla S."/>
            <person name="Aluvathingal J."/>
            <person name="Geyer C."/>
            <person name="Nandy P."/>
            <person name="Hobson J."/>
            <person name="Sichtig H."/>
        </authorList>
    </citation>
    <scope>NUCLEOTIDE SEQUENCE [LARGE SCALE GENOMIC DNA]</scope>
    <source>
        <strain evidence="6">FDAARGOS_285</strain>
    </source>
</reference>
<comment type="similarity">
    <text evidence="2">Belongs to the IucA/IucC family.</text>
</comment>
<dbReference type="KEGG" id="sscu:CEP64_13505"/>
<organism evidence="5 6">
    <name type="scientific">Mammaliicoccus sciuri</name>
    <name type="common">Staphylococcus sciuri</name>
    <dbReference type="NCBI Taxonomy" id="1296"/>
    <lineage>
        <taxon>Bacteria</taxon>
        <taxon>Bacillati</taxon>
        <taxon>Bacillota</taxon>
        <taxon>Bacilli</taxon>
        <taxon>Bacillales</taxon>
        <taxon>Staphylococcaceae</taxon>
        <taxon>Mammaliicoccus</taxon>
    </lineage>
</organism>
<dbReference type="AlphaFoldDB" id="A0AAI8DKT1"/>
<dbReference type="InterPro" id="IPR007310">
    <property type="entry name" value="Aerobactin_biosyn_IucA/IucC_N"/>
</dbReference>
<dbReference type="RefSeq" id="WP_088592716.1">
    <property type="nucleotide sequence ID" value="NZ_CP022046.2"/>
</dbReference>
<proteinExistence type="inferred from homology"/>
<evidence type="ECO:0000259" key="4">
    <source>
        <dbReference type="Pfam" id="PF06276"/>
    </source>
</evidence>
<dbReference type="GO" id="GO:0016881">
    <property type="term" value="F:acid-amino acid ligase activity"/>
    <property type="evidence" value="ECO:0007669"/>
    <property type="project" value="UniProtKB-ARBA"/>
</dbReference>
<dbReference type="Proteomes" id="UP000197058">
    <property type="component" value="Chromosome"/>
</dbReference>
<evidence type="ECO:0000256" key="2">
    <source>
        <dbReference type="ARBA" id="ARBA00007832"/>
    </source>
</evidence>
<dbReference type="Pfam" id="PF06276">
    <property type="entry name" value="FhuF"/>
    <property type="match status" value="1"/>
</dbReference>
<feature type="domain" description="Aerobactin siderophore biosynthesis IucA/IucC N-terminal" evidence="3">
    <location>
        <begin position="103"/>
        <end position="325"/>
    </location>
</feature>
<comment type="pathway">
    <text evidence="1">Siderophore biosynthesis.</text>
</comment>
<dbReference type="Pfam" id="PF04183">
    <property type="entry name" value="IucA_IucC"/>
    <property type="match status" value="1"/>
</dbReference>
<dbReference type="InterPro" id="IPR037455">
    <property type="entry name" value="LucA/IucC-like"/>
</dbReference>
<dbReference type="EMBL" id="CP022046">
    <property type="protein sequence ID" value="ASE35555.1"/>
    <property type="molecule type" value="Genomic_DNA"/>
</dbReference>
<dbReference type="GO" id="GO:0019290">
    <property type="term" value="P:siderophore biosynthetic process"/>
    <property type="evidence" value="ECO:0007669"/>
    <property type="project" value="InterPro"/>
</dbReference>
<feature type="domain" description="Aerobactin siderophore biosynthesis IucA/IucC-like C-terminal" evidence="4">
    <location>
        <begin position="358"/>
        <end position="504"/>
    </location>
</feature>
<dbReference type="InterPro" id="IPR022770">
    <property type="entry name" value="IucA/IucC-like_C"/>
</dbReference>
<protein>
    <submittedName>
        <fullName evidence="5">Siderophore biosynthesis protein, IucA/IucC family</fullName>
    </submittedName>
</protein>
<dbReference type="Gene3D" id="1.10.510.40">
    <property type="match status" value="1"/>
</dbReference>
<accession>A0AAI8DKT1</accession>
<dbReference type="PANTHER" id="PTHR34384">
    <property type="entry name" value="L-2,3-DIAMINOPROPANOATE--CITRATE LIGASE"/>
    <property type="match status" value="1"/>
</dbReference>
<dbReference type="Gene3D" id="6.10.250.3370">
    <property type="match status" value="1"/>
</dbReference>
<evidence type="ECO:0000313" key="5">
    <source>
        <dbReference type="EMBL" id="ASE35555.1"/>
    </source>
</evidence>
<sequence length="520" mass="60637">MEIVYNEQIQEIRQYFQDFSEEDITTLYQKAYREITRRIDQLSSFEDIGQDVIYEDERLVHEIQDSIRNLTLSYIQFERDHQQHGHSYQNIFEFVEQENITDVFFEQSVTEGHPFHPMTKTKLGFSIDDVIKFSPEFRQTVNVIPLLCNKDFIDEINIYQSPALETFRKKVDTYCKEYGIKFENYALLFIHEWQLKHFLLPQFETCFEQQFMIPLHDLAVESSPLLSFRTLEARELNCIVKTAVNAQATSAVRNVSPASIRNGIILSDVVERIYRSNGYDNSYIQKDLAGSYLNINQSHANKCSFMLRSLIPEQKASHQLVCASLITDSFVTRKPILIECIETIMQTQDMSFDSATQLFLTEYTHNLLEATYRLLLEEGISLEAHMQNSTVIIKDGMPISIYIRDFGGVRLYERNIDIDDSTGLITDSFEDLLSVFSHAVLYNHLFQLIQVLATYGYDSTKGYQIIRNMIADHHVNSAPDINILEQPTFKIKSLLKMRIYAEGYDYQYTNINNPLYMEAK</sequence>
<name>A0AAI8DKT1_MAMSC</name>
<gene>
    <name evidence="5" type="ORF">CEP64_13505</name>
</gene>
<dbReference type="PANTHER" id="PTHR34384:SF6">
    <property type="entry name" value="STAPHYLOFERRIN B SYNTHASE"/>
    <property type="match status" value="1"/>
</dbReference>
<evidence type="ECO:0000259" key="3">
    <source>
        <dbReference type="Pfam" id="PF04183"/>
    </source>
</evidence>
<evidence type="ECO:0000256" key="1">
    <source>
        <dbReference type="ARBA" id="ARBA00004924"/>
    </source>
</evidence>